<feature type="compositionally biased region" description="Basic and acidic residues" evidence="2">
    <location>
        <begin position="404"/>
        <end position="435"/>
    </location>
</feature>
<dbReference type="InParanoid" id="B8MKP9"/>
<name>B8MKP9_TALSN</name>
<keyword evidence="5" id="KW-1185">Reference proteome</keyword>
<evidence type="ECO:0000313" key="4">
    <source>
        <dbReference type="EMBL" id="EED14898.1"/>
    </source>
</evidence>
<feature type="compositionally biased region" description="Polar residues" evidence="2">
    <location>
        <begin position="1"/>
        <end position="14"/>
    </location>
</feature>
<keyword evidence="1" id="KW-0175">Coiled coil</keyword>
<organism evidence="4 5">
    <name type="scientific">Talaromyces stipitatus (strain ATCC 10500 / CBS 375.48 / QM 6759 / NRRL 1006)</name>
    <name type="common">Penicillium stipitatum</name>
    <dbReference type="NCBI Taxonomy" id="441959"/>
    <lineage>
        <taxon>Eukaryota</taxon>
        <taxon>Fungi</taxon>
        <taxon>Dikarya</taxon>
        <taxon>Ascomycota</taxon>
        <taxon>Pezizomycotina</taxon>
        <taxon>Eurotiomycetes</taxon>
        <taxon>Eurotiomycetidae</taxon>
        <taxon>Eurotiales</taxon>
        <taxon>Trichocomaceae</taxon>
        <taxon>Talaromyces</taxon>
        <taxon>Talaromyces sect. Talaromyces</taxon>
    </lineage>
</organism>
<feature type="compositionally biased region" description="Polar residues" evidence="2">
    <location>
        <begin position="354"/>
        <end position="367"/>
    </location>
</feature>
<feature type="coiled-coil region" evidence="1">
    <location>
        <begin position="52"/>
        <end position="79"/>
    </location>
</feature>
<reference evidence="5" key="1">
    <citation type="journal article" date="2015" name="Genome Announc.">
        <title>Genome sequence of the AIDS-associated pathogen Penicillium marneffei (ATCC18224) and its near taxonomic relative Talaromyces stipitatus (ATCC10500).</title>
        <authorList>
            <person name="Nierman W.C."/>
            <person name="Fedorova-Abrams N.D."/>
            <person name="Andrianopoulos A."/>
        </authorList>
    </citation>
    <scope>NUCLEOTIDE SEQUENCE [LARGE SCALE GENOMIC DNA]</scope>
    <source>
        <strain evidence="5">ATCC 10500 / CBS 375.48 / QM 6759 / NRRL 1006</strain>
    </source>
</reference>
<feature type="region of interest" description="Disordered" evidence="2">
    <location>
        <begin position="347"/>
        <end position="454"/>
    </location>
</feature>
<feature type="coiled-coil region" evidence="1">
    <location>
        <begin position="118"/>
        <end position="171"/>
    </location>
</feature>
<dbReference type="AlphaFoldDB" id="B8MKP9"/>
<dbReference type="EMBL" id="EQ962657">
    <property type="protein sequence ID" value="EED14898.1"/>
    <property type="molecule type" value="Genomic_DNA"/>
</dbReference>
<dbReference type="OMA" id="EEAWVDD"/>
<dbReference type="Pfam" id="PF26434">
    <property type="entry name" value="YAG7_C"/>
    <property type="match status" value="1"/>
</dbReference>
<dbReference type="Proteomes" id="UP000001745">
    <property type="component" value="Unassembled WGS sequence"/>
</dbReference>
<evidence type="ECO:0000259" key="3">
    <source>
        <dbReference type="Pfam" id="PF26434"/>
    </source>
</evidence>
<dbReference type="eggNOG" id="ENOG502S59W">
    <property type="taxonomic scope" value="Eukaryota"/>
</dbReference>
<evidence type="ECO:0000256" key="1">
    <source>
        <dbReference type="SAM" id="Coils"/>
    </source>
</evidence>
<dbReference type="OrthoDB" id="5399559at2759"/>
<accession>B8MKP9</accession>
<dbReference type="InterPro" id="IPR058602">
    <property type="entry name" value="YAG7_dimerisation_dom"/>
</dbReference>
<dbReference type="STRING" id="441959.B8MKP9"/>
<sequence>MSAAINNNNLPTQTSKKKRAKNEVSANVSVSTPTPSNPDIDAKADSIVNGATEDETGIIKELQRNLRNATKKLNATAKVDSIIAENSGKSLDELVAEKKINADQKAQALKKPALQAQVAQIEEQITQYKQFAAHYEERLISQKTSLETAHKQELDAAREKALAEAKESQETSVRGQLLTLSQFLRSAASFRRAGDAESAESQAFEGVLLQVYGGNQDAVESMLKLISGADDKVVGVDGQVLDVTYAKVKDLSVEQVAAAPAAVEETSATETNTVTDPTIANAGLTELQDTSVSAAVDITQAAQATEPAIAPTQTSAGDGANPVAESSWEPQASGTLAADEWVEVPRPAEGEAESPSTTAAAQGSTSWAEDIPSGAAPAEGDGFEQVVHHQRQNSVRGRGGRGRGRGDNFRGRGGRGDFRGRGRGGRGGERGEFKSGRGRGGLGQQGNRQAVATN</sequence>
<feature type="compositionally biased region" description="Polar residues" evidence="2">
    <location>
        <begin position="24"/>
        <end position="34"/>
    </location>
</feature>
<dbReference type="RefSeq" id="XP_002484851.1">
    <property type="nucleotide sequence ID" value="XM_002484806.1"/>
</dbReference>
<dbReference type="VEuPathDB" id="FungiDB:TSTA_043690"/>
<feature type="region of interest" description="Disordered" evidence="2">
    <location>
        <begin position="1"/>
        <end position="43"/>
    </location>
</feature>
<gene>
    <name evidence="4" type="ORF">TSTA_043690</name>
</gene>
<proteinExistence type="predicted"/>
<protein>
    <recommendedName>
        <fullName evidence="3">YAG7-like dimerisation domain-containing protein</fullName>
    </recommendedName>
</protein>
<dbReference type="GeneID" id="8097877"/>
<evidence type="ECO:0000256" key="2">
    <source>
        <dbReference type="SAM" id="MobiDB-lite"/>
    </source>
</evidence>
<dbReference type="PhylomeDB" id="B8MKP9"/>
<feature type="region of interest" description="Disordered" evidence="2">
    <location>
        <begin position="306"/>
        <end position="333"/>
    </location>
</feature>
<evidence type="ECO:0000313" key="5">
    <source>
        <dbReference type="Proteomes" id="UP000001745"/>
    </source>
</evidence>
<dbReference type="HOGENOM" id="CLU_031644_0_0_1"/>
<feature type="domain" description="YAG7-like dimerisation" evidence="3">
    <location>
        <begin position="172"/>
        <end position="253"/>
    </location>
</feature>